<keyword evidence="2" id="KW-0238">DNA-binding</keyword>
<dbReference type="InterPro" id="IPR020449">
    <property type="entry name" value="Tscrpt_reg_AraC-type_HTH"/>
</dbReference>
<evidence type="ECO:0000256" key="4">
    <source>
        <dbReference type="PROSITE-ProRule" id="PRU00169"/>
    </source>
</evidence>
<proteinExistence type="predicted"/>
<keyword evidence="4" id="KW-0597">Phosphoprotein</keyword>
<dbReference type="AlphaFoldDB" id="A0AAW9NPJ0"/>
<organism evidence="7 8">
    <name type="scientific">Metasolibacillus meyeri</name>
    <dbReference type="NCBI Taxonomy" id="1071052"/>
    <lineage>
        <taxon>Bacteria</taxon>
        <taxon>Bacillati</taxon>
        <taxon>Bacillota</taxon>
        <taxon>Bacilli</taxon>
        <taxon>Bacillales</taxon>
        <taxon>Caryophanaceae</taxon>
        <taxon>Metasolibacillus</taxon>
    </lineage>
</organism>
<dbReference type="RefSeq" id="WP_326125227.1">
    <property type="nucleotide sequence ID" value="NZ_JARSFG010000043.1"/>
</dbReference>
<dbReference type="InterPro" id="IPR018060">
    <property type="entry name" value="HTH_AraC"/>
</dbReference>
<dbReference type="SMART" id="SM00448">
    <property type="entry name" value="REC"/>
    <property type="match status" value="1"/>
</dbReference>
<dbReference type="SMART" id="SM00342">
    <property type="entry name" value="HTH_ARAC"/>
    <property type="match status" value="1"/>
</dbReference>
<comment type="caution">
    <text evidence="7">The sequence shown here is derived from an EMBL/GenBank/DDBJ whole genome shotgun (WGS) entry which is preliminary data.</text>
</comment>
<dbReference type="Proteomes" id="UP001344888">
    <property type="component" value="Unassembled WGS sequence"/>
</dbReference>
<dbReference type="InterPro" id="IPR018062">
    <property type="entry name" value="HTH_AraC-typ_CS"/>
</dbReference>
<evidence type="ECO:0000256" key="2">
    <source>
        <dbReference type="ARBA" id="ARBA00023125"/>
    </source>
</evidence>
<dbReference type="EMBL" id="JARSFG010000043">
    <property type="protein sequence ID" value="MEC1180739.1"/>
    <property type="molecule type" value="Genomic_DNA"/>
</dbReference>
<dbReference type="SUPFAM" id="SSF52172">
    <property type="entry name" value="CheY-like"/>
    <property type="match status" value="1"/>
</dbReference>
<dbReference type="PANTHER" id="PTHR43280">
    <property type="entry name" value="ARAC-FAMILY TRANSCRIPTIONAL REGULATOR"/>
    <property type="match status" value="1"/>
</dbReference>
<dbReference type="CDD" id="cd17536">
    <property type="entry name" value="REC_YesN-like"/>
    <property type="match status" value="1"/>
</dbReference>
<dbReference type="Pfam" id="PF00072">
    <property type="entry name" value="Response_reg"/>
    <property type="match status" value="1"/>
</dbReference>
<keyword evidence="8" id="KW-1185">Reference proteome</keyword>
<dbReference type="Pfam" id="PF12833">
    <property type="entry name" value="HTH_18"/>
    <property type="match status" value="1"/>
</dbReference>
<dbReference type="PROSITE" id="PS01124">
    <property type="entry name" value="HTH_ARAC_FAMILY_2"/>
    <property type="match status" value="1"/>
</dbReference>
<dbReference type="SUPFAM" id="SSF46689">
    <property type="entry name" value="Homeodomain-like"/>
    <property type="match status" value="2"/>
</dbReference>
<accession>A0AAW9NPJ0</accession>
<dbReference type="Gene3D" id="1.10.10.60">
    <property type="entry name" value="Homeodomain-like"/>
    <property type="match status" value="2"/>
</dbReference>
<evidence type="ECO:0000259" key="6">
    <source>
        <dbReference type="PROSITE" id="PS50110"/>
    </source>
</evidence>
<gene>
    <name evidence="7" type="ORF">P9B03_19995</name>
</gene>
<dbReference type="InterPro" id="IPR011006">
    <property type="entry name" value="CheY-like_superfamily"/>
</dbReference>
<dbReference type="InterPro" id="IPR001789">
    <property type="entry name" value="Sig_transdc_resp-reg_receiver"/>
</dbReference>
<evidence type="ECO:0000313" key="7">
    <source>
        <dbReference type="EMBL" id="MEC1180739.1"/>
    </source>
</evidence>
<sequence length="234" mass="27186">MNLLIVDDEFLEIEQLEYLIKPHFPNWHIYKAHDASQAITIAKQHRVHLAFLDIQMPGKTGLELAKELQQLYELDIIMVTAYQSFDYAQQAIRVGVSDYLTKPIIEEELIQTLKKYDKWSSKNETIQAALSIIHERYAEKLTVNSIAAEVFVHPSYLSRKFLEVQQIGLNEYINNYRLEKAKASMLNNPKLSISEIAEQSGFNSQHYFSVAFKKKYGMAPREYKVMEVNHNNEA</sequence>
<evidence type="ECO:0000256" key="1">
    <source>
        <dbReference type="ARBA" id="ARBA00023015"/>
    </source>
</evidence>
<protein>
    <submittedName>
        <fullName evidence="7">Response regulator</fullName>
    </submittedName>
</protein>
<evidence type="ECO:0000313" key="8">
    <source>
        <dbReference type="Proteomes" id="UP001344888"/>
    </source>
</evidence>
<name>A0AAW9NPJ0_9BACL</name>
<keyword evidence="3" id="KW-0804">Transcription</keyword>
<dbReference type="PROSITE" id="PS50110">
    <property type="entry name" value="RESPONSE_REGULATORY"/>
    <property type="match status" value="1"/>
</dbReference>
<dbReference type="GO" id="GO:0003700">
    <property type="term" value="F:DNA-binding transcription factor activity"/>
    <property type="evidence" value="ECO:0007669"/>
    <property type="project" value="InterPro"/>
</dbReference>
<dbReference type="InterPro" id="IPR009057">
    <property type="entry name" value="Homeodomain-like_sf"/>
</dbReference>
<evidence type="ECO:0000256" key="3">
    <source>
        <dbReference type="ARBA" id="ARBA00023163"/>
    </source>
</evidence>
<reference evidence="7 8" key="1">
    <citation type="submission" date="2023-03" db="EMBL/GenBank/DDBJ databases">
        <title>Bacillus Genome Sequencing.</title>
        <authorList>
            <person name="Dunlap C."/>
        </authorList>
    </citation>
    <scope>NUCLEOTIDE SEQUENCE [LARGE SCALE GENOMIC DNA]</scope>
    <source>
        <strain evidence="7 8">B-59205</strain>
    </source>
</reference>
<dbReference type="PRINTS" id="PR00032">
    <property type="entry name" value="HTHARAC"/>
</dbReference>
<dbReference type="GO" id="GO:0043565">
    <property type="term" value="F:sequence-specific DNA binding"/>
    <property type="evidence" value="ECO:0007669"/>
    <property type="project" value="InterPro"/>
</dbReference>
<dbReference type="PROSITE" id="PS00041">
    <property type="entry name" value="HTH_ARAC_FAMILY_1"/>
    <property type="match status" value="1"/>
</dbReference>
<dbReference type="Gene3D" id="3.40.50.2300">
    <property type="match status" value="1"/>
</dbReference>
<keyword evidence="1" id="KW-0805">Transcription regulation</keyword>
<feature type="modified residue" description="4-aspartylphosphate" evidence="4">
    <location>
        <position position="53"/>
    </location>
</feature>
<evidence type="ECO:0000259" key="5">
    <source>
        <dbReference type="PROSITE" id="PS01124"/>
    </source>
</evidence>
<dbReference type="GO" id="GO:0000160">
    <property type="term" value="P:phosphorelay signal transduction system"/>
    <property type="evidence" value="ECO:0007669"/>
    <property type="project" value="InterPro"/>
</dbReference>
<feature type="domain" description="Response regulatory" evidence="6">
    <location>
        <begin position="2"/>
        <end position="117"/>
    </location>
</feature>
<dbReference type="PANTHER" id="PTHR43280:SF10">
    <property type="entry name" value="REGULATORY PROTEIN POCR"/>
    <property type="match status" value="1"/>
</dbReference>
<feature type="domain" description="HTH araC/xylS-type" evidence="5">
    <location>
        <begin position="127"/>
        <end position="226"/>
    </location>
</feature>